<accession>A0A8K0N8G0</accession>
<evidence type="ECO:0000313" key="1">
    <source>
        <dbReference type="EMBL" id="KAG1361899.1"/>
    </source>
</evidence>
<organism evidence="1 2">
    <name type="scientific">Cocos nucifera</name>
    <name type="common">Coconut palm</name>
    <dbReference type="NCBI Taxonomy" id="13894"/>
    <lineage>
        <taxon>Eukaryota</taxon>
        <taxon>Viridiplantae</taxon>
        <taxon>Streptophyta</taxon>
        <taxon>Embryophyta</taxon>
        <taxon>Tracheophyta</taxon>
        <taxon>Spermatophyta</taxon>
        <taxon>Magnoliopsida</taxon>
        <taxon>Liliopsida</taxon>
        <taxon>Arecaceae</taxon>
        <taxon>Arecoideae</taxon>
        <taxon>Cocoseae</taxon>
        <taxon>Attaleinae</taxon>
        <taxon>Cocos</taxon>
    </lineage>
</organism>
<reference evidence="1" key="1">
    <citation type="journal article" date="2017" name="Gigascience">
        <title>The genome draft of coconut (Cocos nucifera).</title>
        <authorList>
            <person name="Xiao Y."/>
            <person name="Xu P."/>
            <person name="Fan H."/>
            <person name="Baudouin L."/>
            <person name="Xia W."/>
            <person name="Bocs S."/>
            <person name="Xu J."/>
            <person name="Li Q."/>
            <person name="Guo A."/>
            <person name="Zhou L."/>
            <person name="Li J."/>
            <person name="Wu Y."/>
            <person name="Ma Z."/>
            <person name="Armero A."/>
            <person name="Issali A.E."/>
            <person name="Liu N."/>
            <person name="Peng M."/>
            <person name="Yang Y."/>
        </authorList>
    </citation>
    <scope>NUCLEOTIDE SEQUENCE</scope>
    <source>
        <tissue evidence="1">Spear leaf of Hainan Tall coconut</tissue>
    </source>
</reference>
<evidence type="ECO:0000313" key="2">
    <source>
        <dbReference type="Proteomes" id="UP000797356"/>
    </source>
</evidence>
<gene>
    <name evidence="1" type="ORF">COCNU_10G001180</name>
</gene>
<dbReference type="AlphaFoldDB" id="A0A8K0N8G0"/>
<sequence length="128" mass="14548">MHCIVYADISFISTMPKLQGQSFMVQASHKGRNTRAGVVPKLNMWPTKLFGRFCKILVGFFSLPSKPPTITHQRFDDEHPDIPKRSSSSLNLYPLTSHYEEAITDCIEFFNKSSKSTGLSGRNFEEFV</sequence>
<dbReference type="OrthoDB" id="1840016at2759"/>
<dbReference type="PANTHER" id="PTHR35111">
    <property type="entry name" value="F10A5.9-RELATED"/>
    <property type="match status" value="1"/>
</dbReference>
<dbReference type="Proteomes" id="UP000797356">
    <property type="component" value="Chromosome 10"/>
</dbReference>
<protein>
    <submittedName>
        <fullName evidence="1">Uncharacterized protein</fullName>
    </submittedName>
</protein>
<comment type="caution">
    <text evidence="1">The sequence shown here is derived from an EMBL/GenBank/DDBJ whole genome shotgun (WGS) entry which is preliminary data.</text>
</comment>
<proteinExistence type="predicted"/>
<reference evidence="1" key="2">
    <citation type="submission" date="2019-07" db="EMBL/GenBank/DDBJ databases">
        <authorList>
            <person name="Yang Y."/>
            <person name="Bocs S."/>
            <person name="Baudouin L."/>
        </authorList>
    </citation>
    <scope>NUCLEOTIDE SEQUENCE</scope>
    <source>
        <tissue evidence="1">Spear leaf of Hainan Tall coconut</tissue>
    </source>
</reference>
<dbReference type="EMBL" id="CM017881">
    <property type="protein sequence ID" value="KAG1361899.1"/>
    <property type="molecule type" value="Genomic_DNA"/>
</dbReference>
<keyword evidence="2" id="KW-1185">Reference proteome</keyword>
<dbReference type="PANTHER" id="PTHR35111:SF5">
    <property type="entry name" value="F10A5.9"/>
    <property type="match status" value="1"/>
</dbReference>
<name>A0A8K0N8G0_COCNU</name>